<organism evidence="2 3">
    <name type="scientific">Rhodocytophaga rosea</name>
    <dbReference type="NCBI Taxonomy" id="2704465"/>
    <lineage>
        <taxon>Bacteria</taxon>
        <taxon>Pseudomonadati</taxon>
        <taxon>Bacteroidota</taxon>
        <taxon>Cytophagia</taxon>
        <taxon>Cytophagales</taxon>
        <taxon>Rhodocytophagaceae</taxon>
        <taxon>Rhodocytophaga</taxon>
    </lineage>
</organism>
<dbReference type="KEGG" id="rhoz:GXP67_34330"/>
<feature type="transmembrane region" description="Helical" evidence="1">
    <location>
        <begin position="81"/>
        <end position="105"/>
    </location>
</feature>
<reference evidence="2 3" key="1">
    <citation type="submission" date="2020-01" db="EMBL/GenBank/DDBJ databases">
        <authorList>
            <person name="Kim M.K."/>
        </authorList>
    </citation>
    <scope>NUCLEOTIDE SEQUENCE [LARGE SCALE GENOMIC DNA]</scope>
    <source>
        <strain evidence="2 3">172606-1</strain>
    </source>
</reference>
<keyword evidence="1" id="KW-0472">Membrane</keyword>
<protein>
    <submittedName>
        <fullName evidence="2">Uncharacterized protein</fullName>
    </submittedName>
</protein>
<dbReference type="EMBL" id="CP048222">
    <property type="protein sequence ID" value="QHT71377.1"/>
    <property type="molecule type" value="Genomic_DNA"/>
</dbReference>
<name>A0A6C0GTY2_9BACT</name>
<dbReference type="RefSeq" id="WP_162447316.1">
    <property type="nucleotide sequence ID" value="NZ_CP048222.1"/>
</dbReference>
<proteinExistence type="predicted"/>
<gene>
    <name evidence="2" type="ORF">GXP67_34330</name>
</gene>
<evidence type="ECO:0000313" key="3">
    <source>
        <dbReference type="Proteomes" id="UP000480178"/>
    </source>
</evidence>
<keyword evidence="3" id="KW-1185">Reference proteome</keyword>
<keyword evidence="1" id="KW-0812">Transmembrane</keyword>
<sequence length="112" mass="12221">MLFLLIALLSPVLQFFLPWWIIAIIAFGAAYWKASSATTAFLSGFLAIVVVWVIKALFTHIQTEGILTARIAELFFLPSPILLIAITAFIGGLVGGMAALSGYFVKQLFVKE</sequence>
<dbReference type="AlphaFoldDB" id="A0A6C0GTY2"/>
<keyword evidence="1" id="KW-1133">Transmembrane helix</keyword>
<feature type="transmembrane region" description="Helical" evidence="1">
    <location>
        <begin position="39"/>
        <end position="61"/>
    </location>
</feature>
<accession>A0A6C0GTY2</accession>
<feature type="transmembrane region" description="Helical" evidence="1">
    <location>
        <begin position="12"/>
        <end position="32"/>
    </location>
</feature>
<evidence type="ECO:0000313" key="2">
    <source>
        <dbReference type="EMBL" id="QHT71377.1"/>
    </source>
</evidence>
<dbReference type="Proteomes" id="UP000480178">
    <property type="component" value="Chromosome"/>
</dbReference>
<evidence type="ECO:0000256" key="1">
    <source>
        <dbReference type="SAM" id="Phobius"/>
    </source>
</evidence>